<evidence type="ECO:0000313" key="1">
    <source>
        <dbReference type="EMBL" id="QOI90326.1"/>
    </source>
</evidence>
<dbReference type="Pfam" id="PF13651">
    <property type="entry name" value="EcoRI_methylase"/>
    <property type="match status" value="1"/>
</dbReference>
<dbReference type="InterPro" id="IPR025247">
    <property type="entry name" value="EcoRI-like_methylase"/>
</dbReference>
<protein>
    <submittedName>
        <fullName evidence="1">Uncharacterized protein</fullName>
    </submittedName>
</protein>
<dbReference type="EMBL" id="MT663535">
    <property type="protein sequence ID" value="QOI90326.1"/>
    <property type="molecule type" value="Genomic_DNA"/>
</dbReference>
<proteinExistence type="predicted"/>
<sequence>MYWSQIKQDDEYNTPKELWDNIKDFLPGKDKVVWEAFYGNGKSGQILSDLGCTVIQSNVDFFDDNTNIIDKTDMIVSNVPFSKKKEILTKLKEINKPFILIMPASTMFTNYLREIFKKNEIQIIIPPKRMHFEKNGVVLKRTSFDCCYFCYKMDLKNDITWL</sequence>
<organism evidence="1">
    <name type="scientific">Pyramimonas orientalis virus</name>
    <name type="common">PoV01</name>
    <dbReference type="NCBI Taxonomy" id="455367"/>
    <lineage>
        <taxon>Viruses</taxon>
        <taxon>Varidnaviria</taxon>
        <taxon>Bamfordvirae</taxon>
        <taxon>Nucleocytoviricota</taxon>
        <taxon>Megaviricetes</taxon>
        <taxon>Imitervirales</taxon>
        <taxon>Allomimiviridae</taxon>
        <taxon>Heliosvirus</taxon>
        <taxon>Heliosvirus raunefjordenense</taxon>
    </lineage>
</organism>
<reference evidence="1" key="1">
    <citation type="submission" date="2020-06" db="EMBL/GenBank/DDBJ databases">
        <title>Lateral gene transfer of anion-conducting channel rhodopsins between green algae and giant viruses.</title>
        <authorList>
            <person name="Rozenberg A."/>
            <person name="Oppermann J."/>
            <person name="Wietek J."/>
            <person name="Fernandez Lahore R.G."/>
            <person name="Sandaa R.-A."/>
            <person name="Bratbak G."/>
            <person name="Hegemann P."/>
            <person name="Beja O."/>
        </authorList>
    </citation>
    <scope>NUCLEOTIDE SEQUENCE</scope>
    <source>
        <strain evidence="1">01B</strain>
    </source>
</reference>
<gene>
    <name evidence="1" type="ORF">HWQ62_00189</name>
</gene>
<accession>A0A7M3UNQ1</accession>
<name>A0A7M3UNQ1_POV01</name>
<organismHost>
    <name type="scientific">Pyramimonas plurioculata</name>
    <dbReference type="NCBI Taxonomy" id="36893"/>
</organismHost>